<evidence type="ECO:0000313" key="3">
    <source>
        <dbReference type="Proteomes" id="UP000254463"/>
    </source>
</evidence>
<dbReference type="AlphaFoldDB" id="A0A7D8ERV6"/>
<evidence type="ECO:0000256" key="1">
    <source>
        <dbReference type="SAM" id="Phobius"/>
    </source>
</evidence>
<organism evidence="2 3">
    <name type="scientific">Salmonella enterica</name>
    <name type="common">Salmonella choleraesuis</name>
    <dbReference type="NCBI Taxonomy" id="28901"/>
    <lineage>
        <taxon>Bacteria</taxon>
        <taxon>Pseudomonadati</taxon>
        <taxon>Pseudomonadota</taxon>
        <taxon>Gammaproteobacteria</taxon>
        <taxon>Enterobacterales</taxon>
        <taxon>Enterobacteriaceae</taxon>
        <taxon>Salmonella</taxon>
    </lineage>
</organism>
<feature type="transmembrane region" description="Helical" evidence="1">
    <location>
        <begin position="6"/>
        <end position="24"/>
    </location>
</feature>
<proteinExistence type="predicted"/>
<name>A0A7D8ERV6_SALER</name>
<sequence length="81" mass="8972">MAVTKIVRSAVFIMMVGVITGAAAKSNKDLRSWPPCSEWPFCQPITHGNEDSNGQVKSGTLAADETRTNVRQNQKYIHILR</sequence>
<dbReference type="Proteomes" id="UP000254463">
    <property type="component" value="Unassembled WGS sequence"/>
</dbReference>
<reference evidence="2 3" key="1">
    <citation type="submission" date="2018-06" db="EMBL/GenBank/DDBJ databases">
        <authorList>
            <consortium name="Pathogen Informatics"/>
            <person name="Doyle S."/>
        </authorList>
    </citation>
    <scope>NUCLEOTIDE SEQUENCE [LARGE SCALE GENOMIC DNA]</scope>
    <source>
        <strain evidence="2 3">NCTC6385</strain>
    </source>
</reference>
<protein>
    <submittedName>
        <fullName evidence="2">Uncharacterized protein</fullName>
    </submittedName>
</protein>
<evidence type="ECO:0000313" key="2">
    <source>
        <dbReference type="EMBL" id="SUF97905.1"/>
    </source>
</evidence>
<dbReference type="EMBL" id="UGWV01000002">
    <property type="protein sequence ID" value="SUF97905.1"/>
    <property type="molecule type" value="Genomic_DNA"/>
</dbReference>
<gene>
    <name evidence="2" type="ORF">NCTC6385_04962</name>
</gene>
<keyword evidence="1" id="KW-0472">Membrane</keyword>
<accession>A0A7D8ERV6</accession>
<keyword evidence="1" id="KW-0812">Transmembrane</keyword>
<keyword evidence="1" id="KW-1133">Transmembrane helix</keyword>